<proteinExistence type="predicted"/>
<dbReference type="EMBL" id="ML994643">
    <property type="protein sequence ID" value="KAF2183402.1"/>
    <property type="molecule type" value="Genomic_DNA"/>
</dbReference>
<feature type="region of interest" description="Disordered" evidence="1">
    <location>
        <begin position="1"/>
        <end position="40"/>
    </location>
</feature>
<evidence type="ECO:0000313" key="2">
    <source>
        <dbReference type="EMBL" id="KAF2183402.1"/>
    </source>
</evidence>
<dbReference type="AlphaFoldDB" id="A0A6A6DYF2"/>
<feature type="compositionally biased region" description="Polar residues" evidence="1">
    <location>
        <begin position="16"/>
        <end position="37"/>
    </location>
</feature>
<gene>
    <name evidence="2" type="ORF">K469DRAFT_710913</name>
</gene>
<dbReference type="Proteomes" id="UP000800200">
    <property type="component" value="Unassembled WGS sequence"/>
</dbReference>
<evidence type="ECO:0000313" key="3">
    <source>
        <dbReference type="Proteomes" id="UP000800200"/>
    </source>
</evidence>
<feature type="non-terminal residue" evidence="2">
    <location>
        <position position="59"/>
    </location>
</feature>
<organism evidence="2 3">
    <name type="scientific">Zopfia rhizophila CBS 207.26</name>
    <dbReference type="NCBI Taxonomy" id="1314779"/>
    <lineage>
        <taxon>Eukaryota</taxon>
        <taxon>Fungi</taxon>
        <taxon>Dikarya</taxon>
        <taxon>Ascomycota</taxon>
        <taxon>Pezizomycotina</taxon>
        <taxon>Dothideomycetes</taxon>
        <taxon>Dothideomycetes incertae sedis</taxon>
        <taxon>Zopfiaceae</taxon>
        <taxon>Zopfia</taxon>
    </lineage>
</organism>
<accession>A0A6A6DYF2</accession>
<keyword evidence="3" id="KW-1185">Reference proteome</keyword>
<sequence>MNDLAPLRRVGGRAGRNSQAQPRDSGQATKLDSNCSTSRRKKLGSCVLVTYDRREVRPS</sequence>
<evidence type="ECO:0000256" key="1">
    <source>
        <dbReference type="SAM" id="MobiDB-lite"/>
    </source>
</evidence>
<reference evidence="2" key="1">
    <citation type="journal article" date="2020" name="Stud. Mycol.">
        <title>101 Dothideomycetes genomes: a test case for predicting lifestyles and emergence of pathogens.</title>
        <authorList>
            <person name="Haridas S."/>
            <person name="Albert R."/>
            <person name="Binder M."/>
            <person name="Bloem J."/>
            <person name="Labutti K."/>
            <person name="Salamov A."/>
            <person name="Andreopoulos B."/>
            <person name="Baker S."/>
            <person name="Barry K."/>
            <person name="Bills G."/>
            <person name="Bluhm B."/>
            <person name="Cannon C."/>
            <person name="Castanera R."/>
            <person name="Culley D."/>
            <person name="Daum C."/>
            <person name="Ezra D."/>
            <person name="Gonzalez J."/>
            <person name="Henrissat B."/>
            <person name="Kuo A."/>
            <person name="Liang C."/>
            <person name="Lipzen A."/>
            <person name="Lutzoni F."/>
            <person name="Magnuson J."/>
            <person name="Mondo S."/>
            <person name="Nolan M."/>
            <person name="Ohm R."/>
            <person name="Pangilinan J."/>
            <person name="Park H.-J."/>
            <person name="Ramirez L."/>
            <person name="Alfaro M."/>
            <person name="Sun H."/>
            <person name="Tritt A."/>
            <person name="Yoshinaga Y."/>
            <person name="Zwiers L.-H."/>
            <person name="Turgeon B."/>
            <person name="Goodwin S."/>
            <person name="Spatafora J."/>
            <person name="Crous P."/>
            <person name="Grigoriev I."/>
        </authorList>
    </citation>
    <scope>NUCLEOTIDE SEQUENCE</scope>
    <source>
        <strain evidence="2">CBS 207.26</strain>
    </source>
</reference>
<name>A0A6A6DYF2_9PEZI</name>
<protein>
    <submittedName>
        <fullName evidence="2">Uncharacterized protein</fullName>
    </submittedName>
</protein>